<dbReference type="PANTHER" id="PTHR12461:SF105">
    <property type="entry name" value="HYPOXIA-INDUCIBLE FACTOR 1-ALPHA INHIBITOR"/>
    <property type="match status" value="1"/>
</dbReference>
<dbReference type="AlphaFoldDB" id="A0A840I5Y7"/>
<dbReference type="InterPro" id="IPR003347">
    <property type="entry name" value="JmjC_dom"/>
</dbReference>
<comment type="caution">
    <text evidence="2">The sequence shown here is derived from an EMBL/GenBank/DDBJ whole genome shotgun (WGS) entry which is preliminary data.</text>
</comment>
<dbReference type="SUPFAM" id="SSF51197">
    <property type="entry name" value="Clavaminate synthase-like"/>
    <property type="match status" value="1"/>
</dbReference>
<dbReference type="Pfam" id="PF13621">
    <property type="entry name" value="Cupin_8"/>
    <property type="match status" value="1"/>
</dbReference>
<evidence type="ECO:0000313" key="3">
    <source>
        <dbReference type="Proteomes" id="UP000563524"/>
    </source>
</evidence>
<name>A0A840I5Y7_9PROT</name>
<sequence length="306" mass="33716">MRGLVADWPIVAAGRRSPAALCSYIRGFDRGQPVSTAFGPPSLNGRLFYNDDVSGLNFRSNKAKLSASLDYLIEHQDDDDASALAVQSVPTRGALPGFEEANPNPILGGVEPRVWIGNKVIIAPHYDPSENIACVVAGRRRFTLFPPEQIANLYIGPFELTPAGATISMVSLEDPDLERYPRFAEAMKAAVVADLEPGDAIYVPYMWWHHVRSLGNVNVLVNYWWSDHDKARGEPRDALLHAMLAIKALPPRQRAAWRAHFDHYVFQTTGDPGAHLPEERRGIIGTLTNDAIRSIKGALATKMTRG</sequence>
<protein>
    <recommendedName>
        <fullName evidence="1">JmjC domain-containing protein</fullName>
    </recommendedName>
</protein>
<feature type="domain" description="JmjC" evidence="1">
    <location>
        <begin position="78"/>
        <end position="240"/>
    </location>
</feature>
<dbReference type="EMBL" id="JACHOB010000004">
    <property type="protein sequence ID" value="MBB4659681.1"/>
    <property type="molecule type" value="Genomic_DNA"/>
</dbReference>
<dbReference type="InterPro" id="IPR041667">
    <property type="entry name" value="Cupin_8"/>
</dbReference>
<dbReference type="InterPro" id="IPR014710">
    <property type="entry name" value="RmlC-like_jellyroll"/>
</dbReference>
<dbReference type="Gene3D" id="2.60.120.10">
    <property type="entry name" value="Jelly Rolls"/>
    <property type="match status" value="1"/>
</dbReference>
<dbReference type="SMART" id="SM00558">
    <property type="entry name" value="JmjC"/>
    <property type="match status" value="1"/>
</dbReference>
<evidence type="ECO:0000313" key="2">
    <source>
        <dbReference type="EMBL" id="MBB4659681.1"/>
    </source>
</evidence>
<dbReference type="PROSITE" id="PS51184">
    <property type="entry name" value="JMJC"/>
    <property type="match status" value="1"/>
</dbReference>
<gene>
    <name evidence="2" type="ORF">GGQ59_002218</name>
</gene>
<reference evidence="2 3" key="1">
    <citation type="submission" date="2020-08" db="EMBL/GenBank/DDBJ databases">
        <title>Genomic Encyclopedia of Type Strains, Phase IV (KMG-IV): sequencing the most valuable type-strain genomes for metagenomic binning, comparative biology and taxonomic classification.</title>
        <authorList>
            <person name="Goeker M."/>
        </authorList>
    </citation>
    <scope>NUCLEOTIDE SEQUENCE [LARGE SCALE GENOMIC DNA]</scope>
    <source>
        <strain evidence="2 3">DSM 102850</strain>
    </source>
</reference>
<keyword evidence="3" id="KW-1185">Reference proteome</keyword>
<dbReference type="PANTHER" id="PTHR12461">
    <property type="entry name" value="HYPOXIA-INDUCIBLE FACTOR 1 ALPHA INHIBITOR-RELATED"/>
    <property type="match status" value="1"/>
</dbReference>
<dbReference type="Proteomes" id="UP000563524">
    <property type="component" value="Unassembled WGS sequence"/>
</dbReference>
<proteinExistence type="predicted"/>
<accession>A0A840I5Y7</accession>
<evidence type="ECO:0000259" key="1">
    <source>
        <dbReference type="PROSITE" id="PS51184"/>
    </source>
</evidence>
<organism evidence="2 3">
    <name type="scientific">Parvularcula dongshanensis</name>
    <dbReference type="NCBI Taxonomy" id="1173995"/>
    <lineage>
        <taxon>Bacteria</taxon>
        <taxon>Pseudomonadati</taxon>
        <taxon>Pseudomonadota</taxon>
        <taxon>Alphaproteobacteria</taxon>
        <taxon>Parvularculales</taxon>
        <taxon>Parvularculaceae</taxon>
        <taxon>Parvularcula</taxon>
    </lineage>
</organism>